<gene>
    <name evidence="2" type="ORF">E3N88_44265</name>
</gene>
<accession>A0A5N6LCJ0</accession>
<feature type="region of interest" description="Disordered" evidence="1">
    <location>
        <begin position="1"/>
        <end position="23"/>
    </location>
</feature>
<evidence type="ECO:0000313" key="2">
    <source>
        <dbReference type="EMBL" id="KAD0436205.1"/>
    </source>
</evidence>
<protein>
    <submittedName>
        <fullName evidence="2">Uncharacterized protein</fullName>
    </submittedName>
</protein>
<dbReference type="AlphaFoldDB" id="A0A5N6LCJ0"/>
<name>A0A5N6LCJ0_9ASTR</name>
<organism evidence="2 3">
    <name type="scientific">Mikania micrantha</name>
    <name type="common">bitter vine</name>
    <dbReference type="NCBI Taxonomy" id="192012"/>
    <lineage>
        <taxon>Eukaryota</taxon>
        <taxon>Viridiplantae</taxon>
        <taxon>Streptophyta</taxon>
        <taxon>Embryophyta</taxon>
        <taxon>Tracheophyta</taxon>
        <taxon>Spermatophyta</taxon>
        <taxon>Magnoliopsida</taxon>
        <taxon>eudicotyledons</taxon>
        <taxon>Gunneridae</taxon>
        <taxon>Pentapetalae</taxon>
        <taxon>asterids</taxon>
        <taxon>campanulids</taxon>
        <taxon>Asterales</taxon>
        <taxon>Asteraceae</taxon>
        <taxon>Asteroideae</taxon>
        <taxon>Heliantheae alliance</taxon>
        <taxon>Eupatorieae</taxon>
        <taxon>Mikania</taxon>
    </lineage>
</organism>
<sequence length="201" mass="23486">MMNVGENRARNRVTDCPESRNEENISKYGTFGLVAVRDENIEDPSRTPPDENSSSKHYSEAIRSHRLYQRSYLQVLIIVLQPKLRQIRSRRKCVMKVPAAVGQNMSNEVKGAAYVYDGLNDLNHVMMYVKKSCTGMSRQFRLMVKESCGNIGLPTVCRQFVMYKDFLRNEFRTHQHKADLFYMHIRLNSLRKENRRAHGIR</sequence>
<feature type="compositionally biased region" description="Basic and acidic residues" evidence="1">
    <location>
        <begin position="7"/>
        <end position="23"/>
    </location>
</feature>
<keyword evidence="3" id="KW-1185">Reference proteome</keyword>
<dbReference type="OrthoDB" id="2410195at2759"/>
<dbReference type="Proteomes" id="UP000326396">
    <property type="component" value="Unassembled WGS sequence"/>
</dbReference>
<evidence type="ECO:0000256" key="1">
    <source>
        <dbReference type="SAM" id="MobiDB-lite"/>
    </source>
</evidence>
<proteinExistence type="predicted"/>
<evidence type="ECO:0000313" key="3">
    <source>
        <dbReference type="Proteomes" id="UP000326396"/>
    </source>
</evidence>
<dbReference type="EMBL" id="SZYD01001682">
    <property type="protein sequence ID" value="KAD0436205.1"/>
    <property type="molecule type" value="Genomic_DNA"/>
</dbReference>
<reference evidence="2 3" key="1">
    <citation type="submission" date="2019-05" db="EMBL/GenBank/DDBJ databases">
        <title>Mikania micrantha, genome provides insights into the molecular mechanism of rapid growth.</title>
        <authorList>
            <person name="Liu B."/>
        </authorList>
    </citation>
    <scope>NUCLEOTIDE SEQUENCE [LARGE SCALE GENOMIC DNA]</scope>
    <source>
        <strain evidence="2">NLD-2019</strain>
        <tissue evidence="2">Leaf</tissue>
    </source>
</reference>
<comment type="caution">
    <text evidence="2">The sequence shown here is derived from an EMBL/GenBank/DDBJ whole genome shotgun (WGS) entry which is preliminary data.</text>
</comment>